<dbReference type="Proteomes" id="UP000248314">
    <property type="component" value="Unassembled WGS sequence"/>
</dbReference>
<gene>
    <name evidence="2" type="ORF">EJ73_02434</name>
</gene>
<sequence length="189" mass="21051">MNQSNLFMRCTKTLFVLATVVIASVAVCGCSSKNEETEQPVTPNTITIDGKEKTILQAVYTDFTLSNDYQLALILSQDHNERVEINFNTTNHANKDINLAKRDDASQEGGSWKVNYYDAAGNLVINTWGQSKENYNEGEAILPVFIQGRMRIAPGKNNDINIFLKDGEVIGKDGKKHTITINYDGKTEK</sequence>
<keyword evidence="3" id="KW-1185">Reference proteome</keyword>
<name>A0A318HPZ5_9BACT</name>
<evidence type="ECO:0000256" key="1">
    <source>
        <dbReference type="SAM" id="SignalP"/>
    </source>
</evidence>
<evidence type="ECO:0008006" key="4">
    <source>
        <dbReference type="Google" id="ProtNLM"/>
    </source>
</evidence>
<accession>A0A318HPZ5</accession>
<dbReference type="RefSeq" id="WP_110370475.1">
    <property type="nucleotide sequence ID" value="NZ_QJJX01000039.1"/>
</dbReference>
<keyword evidence="1" id="KW-0732">Signal</keyword>
<evidence type="ECO:0000313" key="3">
    <source>
        <dbReference type="Proteomes" id="UP000248314"/>
    </source>
</evidence>
<evidence type="ECO:0000313" key="2">
    <source>
        <dbReference type="EMBL" id="PXX19457.1"/>
    </source>
</evidence>
<organism evidence="2 3">
    <name type="scientific">Hoylesella shahii DSM 15611 = JCM 12083</name>
    <dbReference type="NCBI Taxonomy" id="1122991"/>
    <lineage>
        <taxon>Bacteria</taxon>
        <taxon>Pseudomonadati</taxon>
        <taxon>Bacteroidota</taxon>
        <taxon>Bacteroidia</taxon>
        <taxon>Bacteroidales</taxon>
        <taxon>Prevotellaceae</taxon>
        <taxon>Hoylesella</taxon>
    </lineage>
</organism>
<protein>
    <recommendedName>
        <fullName evidence="4">Lipoprotein</fullName>
    </recommendedName>
</protein>
<dbReference type="AlphaFoldDB" id="A0A318HPZ5"/>
<comment type="caution">
    <text evidence="2">The sequence shown here is derived from an EMBL/GenBank/DDBJ whole genome shotgun (WGS) entry which is preliminary data.</text>
</comment>
<dbReference type="EMBL" id="QJJX01000039">
    <property type="protein sequence ID" value="PXX19457.1"/>
    <property type="molecule type" value="Genomic_DNA"/>
</dbReference>
<feature type="signal peptide" evidence="1">
    <location>
        <begin position="1"/>
        <end position="18"/>
    </location>
</feature>
<proteinExistence type="predicted"/>
<reference evidence="2 3" key="1">
    <citation type="submission" date="2018-05" db="EMBL/GenBank/DDBJ databases">
        <title>Genomic Encyclopedia of Type Strains, Phase I: the one thousand microbial genomes (KMG-I) project.</title>
        <authorList>
            <person name="Kyrpides N."/>
        </authorList>
    </citation>
    <scope>NUCLEOTIDE SEQUENCE [LARGE SCALE GENOMIC DNA]</scope>
    <source>
        <strain evidence="2 3">DSM 15611</strain>
    </source>
</reference>
<feature type="chain" id="PRO_5016318563" description="Lipoprotein" evidence="1">
    <location>
        <begin position="19"/>
        <end position="189"/>
    </location>
</feature>
<dbReference type="OrthoDB" id="1072684at2"/>